<dbReference type="InterPro" id="IPR045584">
    <property type="entry name" value="Pilin-like"/>
</dbReference>
<keyword evidence="3" id="KW-1133">Transmembrane helix</keyword>
<dbReference type="Pfam" id="PF07963">
    <property type="entry name" value="N_methyl"/>
    <property type="match status" value="1"/>
</dbReference>
<protein>
    <submittedName>
        <fullName evidence="4">Type II secretion system protein</fullName>
    </submittedName>
</protein>
<evidence type="ECO:0000313" key="5">
    <source>
        <dbReference type="Proteomes" id="UP001595974"/>
    </source>
</evidence>
<feature type="region of interest" description="Disordered" evidence="2">
    <location>
        <begin position="110"/>
        <end position="143"/>
    </location>
</feature>
<dbReference type="PROSITE" id="PS00409">
    <property type="entry name" value="PROKAR_NTER_METHYL"/>
    <property type="match status" value="1"/>
</dbReference>
<keyword evidence="5" id="KW-1185">Reference proteome</keyword>
<accession>A0ABW1ANR3</accession>
<evidence type="ECO:0000313" key="4">
    <source>
        <dbReference type="EMBL" id="MFC5768739.1"/>
    </source>
</evidence>
<evidence type="ECO:0000256" key="3">
    <source>
        <dbReference type="SAM" id="Phobius"/>
    </source>
</evidence>
<dbReference type="PANTHER" id="PTHR30093">
    <property type="entry name" value="GENERAL SECRETION PATHWAY PROTEIN G"/>
    <property type="match status" value="1"/>
</dbReference>
<dbReference type="PRINTS" id="PR00813">
    <property type="entry name" value="BCTERIALGSPG"/>
</dbReference>
<comment type="caution">
    <text evidence="4">The sequence shown here is derived from an EMBL/GenBank/DDBJ whole genome shotgun (WGS) entry which is preliminary data.</text>
</comment>
<dbReference type="NCBIfam" id="TIGR02532">
    <property type="entry name" value="IV_pilin_GFxxxE"/>
    <property type="match status" value="1"/>
</dbReference>
<keyword evidence="3" id="KW-0472">Membrane</keyword>
<reference evidence="5" key="1">
    <citation type="journal article" date="2019" name="Int. J. Syst. Evol. Microbiol.">
        <title>The Global Catalogue of Microorganisms (GCM) 10K type strain sequencing project: providing services to taxonomists for standard genome sequencing and annotation.</title>
        <authorList>
            <consortium name="The Broad Institute Genomics Platform"/>
            <consortium name="The Broad Institute Genome Sequencing Center for Infectious Disease"/>
            <person name="Wu L."/>
            <person name="Ma J."/>
        </authorList>
    </citation>
    <scope>NUCLEOTIDE SEQUENCE [LARGE SCALE GENOMIC DNA]</scope>
    <source>
        <strain evidence="5">SHR3</strain>
    </source>
</reference>
<dbReference type="InterPro" id="IPR000983">
    <property type="entry name" value="Bac_GSPG_pilin"/>
</dbReference>
<dbReference type="InterPro" id="IPR012902">
    <property type="entry name" value="N_methyl_site"/>
</dbReference>
<dbReference type="SUPFAM" id="SSF54523">
    <property type="entry name" value="Pili subunits"/>
    <property type="match status" value="1"/>
</dbReference>
<dbReference type="Proteomes" id="UP001595974">
    <property type="component" value="Unassembled WGS sequence"/>
</dbReference>
<gene>
    <name evidence="4" type="ORF">ACFPTN_05085</name>
</gene>
<evidence type="ECO:0000256" key="2">
    <source>
        <dbReference type="SAM" id="MobiDB-lite"/>
    </source>
</evidence>
<feature type="transmembrane region" description="Helical" evidence="3">
    <location>
        <begin position="12"/>
        <end position="33"/>
    </location>
</feature>
<name>A0ABW1ANR3_9RHOO</name>
<dbReference type="Gene3D" id="3.30.700.10">
    <property type="entry name" value="Glycoprotein, Type 4 Pilin"/>
    <property type="match status" value="1"/>
</dbReference>
<evidence type="ECO:0000256" key="1">
    <source>
        <dbReference type="ARBA" id="ARBA00022481"/>
    </source>
</evidence>
<keyword evidence="1" id="KW-0488">Methylation</keyword>
<keyword evidence="3" id="KW-0812">Transmembrane</keyword>
<organism evidence="4 5">
    <name type="scientific">Thauera sinica</name>
    <dbReference type="NCBI Taxonomy" id="2665146"/>
    <lineage>
        <taxon>Bacteria</taxon>
        <taxon>Pseudomonadati</taxon>
        <taxon>Pseudomonadota</taxon>
        <taxon>Betaproteobacteria</taxon>
        <taxon>Rhodocyclales</taxon>
        <taxon>Zoogloeaceae</taxon>
        <taxon>Thauera</taxon>
    </lineage>
</organism>
<proteinExistence type="predicted"/>
<sequence length="164" mass="17840">MSTTLCWPDRARGFTLIELVVTVAIVGILAAVATPMMELGARRTKETELRSALRQIRTAIDAYKAAYDEGKMERKEGVSGYPPNLEVLVNGVPDVTSPQGGRIYFLRRLPRDPLNPQGDAPPGATWGKRSYASPPDAPTEGTDVFDVYSLASGSGLDGVPYREW</sequence>
<dbReference type="RefSeq" id="WP_096448305.1">
    <property type="nucleotide sequence ID" value="NZ_JBHSOG010000014.1"/>
</dbReference>
<dbReference type="EMBL" id="JBHSOG010000014">
    <property type="protein sequence ID" value="MFC5768739.1"/>
    <property type="molecule type" value="Genomic_DNA"/>
</dbReference>
<dbReference type="PANTHER" id="PTHR30093:SF47">
    <property type="entry name" value="TYPE IV PILUS NON-CORE MINOR PILIN PILE"/>
    <property type="match status" value="1"/>
</dbReference>